<dbReference type="EMBL" id="BSDP01000001">
    <property type="protein sequence ID" value="GLI26848.1"/>
    <property type="molecule type" value="Genomic_DNA"/>
</dbReference>
<dbReference type="Proteomes" id="UP001144396">
    <property type="component" value="Unassembled WGS sequence"/>
</dbReference>
<sequence>MLRNRRERGAGAVEFALVFPVLILLVLGIVEVSHLYNVQISLSGAAREAARVMAIEDDASVARSAAISAAPSLNPALAAGQITITPSSCDTNPGAQVQVSIDYTASLLTNLFPAPIAVSATGAMRCGG</sequence>
<dbReference type="RefSeq" id="WP_281882868.1">
    <property type="nucleotide sequence ID" value="NZ_BSDP01000001.1"/>
</dbReference>
<evidence type="ECO:0000259" key="2">
    <source>
        <dbReference type="Pfam" id="PF07811"/>
    </source>
</evidence>
<keyword evidence="1" id="KW-0812">Transmembrane</keyword>
<proteinExistence type="predicted"/>
<feature type="transmembrane region" description="Helical" evidence="1">
    <location>
        <begin position="12"/>
        <end position="30"/>
    </location>
</feature>
<keyword evidence="1" id="KW-1133">Transmembrane helix</keyword>
<reference evidence="3" key="1">
    <citation type="submission" date="2022-12" db="EMBL/GenBank/DDBJ databases">
        <title>Reference genome sequencing for broad-spectrum identification of bacterial and archaeal isolates by mass spectrometry.</title>
        <authorList>
            <person name="Sekiguchi Y."/>
            <person name="Tourlousse D.M."/>
        </authorList>
    </citation>
    <scope>NUCLEOTIDE SEQUENCE</scope>
    <source>
        <strain evidence="3">14</strain>
    </source>
</reference>
<dbReference type="InterPro" id="IPR012495">
    <property type="entry name" value="TadE-like_dom"/>
</dbReference>
<dbReference type="AlphaFoldDB" id="A0A9W6CQU8"/>
<protein>
    <recommendedName>
        <fullName evidence="2">TadE-like domain-containing protein</fullName>
    </recommendedName>
</protein>
<organism evidence="3 4">
    <name type="scientific">Agromyces rhizosphaerae</name>
    <dbReference type="NCBI Taxonomy" id="88374"/>
    <lineage>
        <taxon>Bacteria</taxon>
        <taxon>Bacillati</taxon>
        <taxon>Actinomycetota</taxon>
        <taxon>Actinomycetes</taxon>
        <taxon>Micrococcales</taxon>
        <taxon>Microbacteriaceae</taxon>
        <taxon>Agromyces</taxon>
    </lineage>
</organism>
<gene>
    <name evidence="3" type="ORF">ARHIZOSPH14_10900</name>
</gene>
<feature type="domain" description="TadE-like" evidence="2">
    <location>
        <begin position="9"/>
        <end position="51"/>
    </location>
</feature>
<name>A0A9W6CQU8_9MICO</name>
<accession>A0A9W6CQU8</accession>
<keyword evidence="4" id="KW-1185">Reference proteome</keyword>
<comment type="caution">
    <text evidence="3">The sequence shown here is derived from an EMBL/GenBank/DDBJ whole genome shotgun (WGS) entry which is preliminary data.</text>
</comment>
<dbReference type="Pfam" id="PF07811">
    <property type="entry name" value="TadE"/>
    <property type="match status" value="1"/>
</dbReference>
<evidence type="ECO:0000256" key="1">
    <source>
        <dbReference type="SAM" id="Phobius"/>
    </source>
</evidence>
<evidence type="ECO:0000313" key="3">
    <source>
        <dbReference type="EMBL" id="GLI26848.1"/>
    </source>
</evidence>
<keyword evidence="1" id="KW-0472">Membrane</keyword>
<evidence type="ECO:0000313" key="4">
    <source>
        <dbReference type="Proteomes" id="UP001144396"/>
    </source>
</evidence>